<dbReference type="EMBL" id="PNCI01000008">
    <property type="protein sequence ID" value="TMP31466.1"/>
    <property type="molecule type" value="Genomic_DNA"/>
</dbReference>
<accession>A0A5S3WST7</accession>
<dbReference type="InterPro" id="IPR040570">
    <property type="entry name" value="LAL_C2"/>
</dbReference>
<dbReference type="GO" id="GO:0046872">
    <property type="term" value="F:metal ion binding"/>
    <property type="evidence" value="ECO:0007669"/>
    <property type="project" value="InterPro"/>
</dbReference>
<dbReference type="PANTHER" id="PTHR43585">
    <property type="entry name" value="FUMIPYRROLE BIOSYNTHESIS PROTEIN C"/>
    <property type="match status" value="1"/>
</dbReference>
<dbReference type="SMART" id="SM01209">
    <property type="entry name" value="GARS_A"/>
    <property type="match status" value="1"/>
</dbReference>
<dbReference type="InterPro" id="IPR011761">
    <property type="entry name" value="ATP-grasp"/>
</dbReference>
<dbReference type="Gene3D" id="3.30.1490.20">
    <property type="entry name" value="ATP-grasp fold, A domain"/>
    <property type="match status" value="1"/>
</dbReference>
<dbReference type="Gene3D" id="3.30.470.20">
    <property type="entry name" value="ATP-grasp fold, B domain"/>
    <property type="match status" value="1"/>
</dbReference>
<keyword evidence="1" id="KW-0436">Ligase</keyword>
<dbReference type="InterPro" id="IPR005479">
    <property type="entry name" value="CPAse_ATP-bd"/>
</dbReference>
<evidence type="ECO:0000259" key="5">
    <source>
        <dbReference type="PROSITE" id="PS50975"/>
    </source>
</evidence>
<dbReference type="PANTHER" id="PTHR43585:SF2">
    <property type="entry name" value="ATP-GRASP ENZYME FSQD"/>
    <property type="match status" value="1"/>
</dbReference>
<dbReference type="AlphaFoldDB" id="A0A5S3WST7"/>
<dbReference type="Pfam" id="PF02786">
    <property type="entry name" value="CPSase_L_D2"/>
    <property type="match status" value="1"/>
</dbReference>
<dbReference type="Proteomes" id="UP000310249">
    <property type="component" value="Unassembled WGS sequence"/>
</dbReference>
<dbReference type="InterPro" id="IPR016185">
    <property type="entry name" value="PreATP-grasp_dom_sf"/>
</dbReference>
<evidence type="ECO:0000256" key="2">
    <source>
        <dbReference type="ARBA" id="ARBA00022741"/>
    </source>
</evidence>
<sequence>MSEKIMILGAGVYQVPLIKKAKELNFTTIVVSPNGNYPGLLIADECVFCDIKDEVEVLKHAKKHDISGIVTTGSDVGVPTIGYVTEHLGLSGIGYENAKACTNKVRMKRKLLDANVNTAKFAVIQSKAEMQQALESFTYPVMIKAPNLSGSRGITKVYNLDEALNAFELATEISKSNEIIVEEFLEGEELGAEVIIDRNGNAKVIIHDRINFSGKTDVPIGHAIPSQCSDIVKKNIETELLKAVEALNITCTVSNSDIMVVGEQAFIIEIGGRMGATCIPENIASFYNVDMYELIIDLCLGRNIDMSFSGSGKANVSRLLISDKAGVIKGIEMPDVSSMENVEAFQLDYGVSENVRKFAVGPDRIGHIVVSGSSVAEAGSELDRLLSDINIVIRG</sequence>
<dbReference type="OrthoDB" id="9800957at2"/>
<dbReference type="Gene3D" id="3.40.50.20">
    <property type="match status" value="1"/>
</dbReference>
<dbReference type="GO" id="GO:0016874">
    <property type="term" value="F:ligase activity"/>
    <property type="evidence" value="ECO:0007669"/>
    <property type="project" value="UniProtKB-KW"/>
</dbReference>
<keyword evidence="2 4" id="KW-0547">Nucleotide-binding</keyword>
<evidence type="ECO:0000256" key="3">
    <source>
        <dbReference type="ARBA" id="ARBA00022840"/>
    </source>
</evidence>
<dbReference type="SUPFAM" id="SSF56059">
    <property type="entry name" value="Glutathione synthetase ATP-binding domain-like"/>
    <property type="match status" value="1"/>
</dbReference>
<evidence type="ECO:0000313" key="6">
    <source>
        <dbReference type="EMBL" id="TMP31466.1"/>
    </source>
</evidence>
<reference evidence="7" key="2">
    <citation type="submission" date="2019-06" db="EMBL/GenBank/DDBJ databases">
        <title>Co-occurence of chitin degradation, pigmentation and bioactivity in marine Pseudoalteromonas.</title>
        <authorList>
            <person name="Sonnenschein E.C."/>
            <person name="Bech P.K."/>
        </authorList>
    </citation>
    <scope>NUCLEOTIDE SEQUENCE [LARGE SCALE GENOMIC DNA]</scope>
    <source>
        <strain evidence="7">S2676</strain>
    </source>
</reference>
<dbReference type="InterPro" id="IPR052032">
    <property type="entry name" value="ATP-dep_AA_Ligase"/>
</dbReference>
<reference evidence="6 7" key="1">
    <citation type="submission" date="2018-01" db="EMBL/GenBank/DDBJ databases">
        <authorList>
            <person name="Paulsen S."/>
            <person name="Gram L.K."/>
        </authorList>
    </citation>
    <scope>NUCLEOTIDE SEQUENCE [LARGE SCALE GENOMIC DNA]</scope>
    <source>
        <strain evidence="6 7">S2676</strain>
    </source>
</reference>
<dbReference type="Pfam" id="PF18603">
    <property type="entry name" value="LAL_C2"/>
    <property type="match status" value="1"/>
</dbReference>
<protein>
    <recommendedName>
        <fullName evidence="5">ATP-grasp domain-containing protein</fullName>
    </recommendedName>
</protein>
<keyword evidence="3 4" id="KW-0067">ATP-binding</keyword>
<dbReference type="InterPro" id="IPR013815">
    <property type="entry name" value="ATP_grasp_subdomain_1"/>
</dbReference>
<dbReference type="GO" id="GO:0005524">
    <property type="term" value="F:ATP binding"/>
    <property type="evidence" value="ECO:0007669"/>
    <property type="project" value="UniProtKB-UniRule"/>
</dbReference>
<proteinExistence type="predicted"/>
<evidence type="ECO:0000256" key="4">
    <source>
        <dbReference type="PROSITE-ProRule" id="PRU00409"/>
    </source>
</evidence>
<dbReference type="PROSITE" id="PS50975">
    <property type="entry name" value="ATP_GRASP"/>
    <property type="match status" value="1"/>
</dbReference>
<evidence type="ECO:0000313" key="7">
    <source>
        <dbReference type="Proteomes" id="UP000310249"/>
    </source>
</evidence>
<dbReference type="SUPFAM" id="SSF52440">
    <property type="entry name" value="PreATP-grasp domain"/>
    <property type="match status" value="1"/>
</dbReference>
<name>A0A5S3WST7_9GAMM</name>
<feature type="domain" description="ATP-grasp" evidence="5">
    <location>
        <begin position="108"/>
        <end position="300"/>
    </location>
</feature>
<organism evidence="6 7">
    <name type="scientific">Pseudoalteromonas rubra</name>
    <dbReference type="NCBI Taxonomy" id="43658"/>
    <lineage>
        <taxon>Bacteria</taxon>
        <taxon>Pseudomonadati</taxon>
        <taxon>Pseudomonadota</taxon>
        <taxon>Gammaproteobacteria</taxon>
        <taxon>Alteromonadales</taxon>
        <taxon>Pseudoalteromonadaceae</taxon>
        <taxon>Pseudoalteromonas</taxon>
    </lineage>
</organism>
<evidence type="ECO:0000256" key="1">
    <source>
        <dbReference type="ARBA" id="ARBA00022598"/>
    </source>
</evidence>
<gene>
    <name evidence="6" type="ORF">CWB99_04215</name>
</gene>
<dbReference type="RefSeq" id="WP_138550732.1">
    <property type="nucleotide sequence ID" value="NZ_PNCH01000014.1"/>
</dbReference>
<comment type="caution">
    <text evidence="6">The sequence shown here is derived from an EMBL/GenBank/DDBJ whole genome shotgun (WGS) entry which is preliminary data.</text>
</comment>